<dbReference type="GO" id="GO:0005737">
    <property type="term" value="C:cytoplasm"/>
    <property type="evidence" value="ECO:0007669"/>
    <property type="project" value="TreeGrafter"/>
</dbReference>
<comment type="cofactor">
    <cofactor evidence="1">
        <name>Fe(2+)</name>
        <dbReference type="ChEBI" id="CHEBI:29033"/>
    </cofactor>
</comment>
<dbReference type="Gene3D" id="3.60.130.10">
    <property type="entry name" value="Clavaminate synthase-like"/>
    <property type="match status" value="1"/>
</dbReference>
<dbReference type="GO" id="GO:0046872">
    <property type="term" value="F:metal ion binding"/>
    <property type="evidence" value="ECO:0007669"/>
    <property type="project" value="UniProtKB-KW"/>
</dbReference>
<name>A0A937UN79_9ACTN</name>
<dbReference type="PANTHER" id="PTHR30468:SF5">
    <property type="entry name" value="ALPHA-KETOGLUTARATE-DEPENDENT SULFATE ESTER DIOXYGENASE"/>
    <property type="match status" value="1"/>
</dbReference>
<keyword evidence="6" id="KW-0408">Iron</keyword>
<proteinExistence type="inferred from homology"/>
<evidence type="ECO:0000313" key="9">
    <source>
        <dbReference type="Proteomes" id="UP000604475"/>
    </source>
</evidence>
<evidence type="ECO:0000256" key="6">
    <source>
        <dbReference type="ARBA" id="ARBA00023004"/>
    </source>
</evidence>
<dbReference type="GO" id="GO:0016706">
    <property type="term" value="F:2-oxoglutarate-dependent dioxygenase activity"/>
    <property type="evidence" value="ECO:0007669"/>
    <property type="project" value="TreeGrafter"/>
</dbReference>
<evidence type="ECO:0000256" key="3">
    <source>
        <dbReference type="ARBA" id="ARBA00022723"/>
    </source>
</evidence>
<sequence length="293" mass="31832">MPAGSTRAALDLEPVTPTLGARVRGIDLAADLPDEAIGAIGAALVAHKVLFFPGQRLDPDSQIAFARRFGELTSSHPVMAPLDDAHPQLWELEGQGGGRSDEWHTDVTFVRRPPLGSVLRAVRLPAHGGDTLWTDLQAAYDSLSAPVRRLVDELTALHDGSAEFSGYLAARGGEGNLWDGERIRSLAPVEHPVVRVHPVTGRRGLFVSPAFTTRIVGVSAAESRGILDLLFAHLTRPDIQIRHRWSDGDVAFWDNRSTAHYATFDYGDFNRLMHRVTIRGDEPVGPADPRAAA</sequence>
<organism evidence="8 9">
    <name type="scientific">Frankia nepalensis</name>
    <dbReference type="NCBI Taxonomy" id="1836974"/>
    <lineage>
        <taxon>Bacteria</taxon>
        <taxon>Bacillati</taxon>
        <taxon>Actinomycetota</taxon>
        <taxon>Actinomycetes</taxon>
        <taxon>Frankiales</taxon>
        <taxon>Frankiaceae</taxon>
        <taxon>Frankia</taxon>
    </lineage>
</organism>
<dbReference type="Pfam" id="PF02668">
    <property type="entry name" value="TauD"/>
    <property type="match status" value="1"/>
</dbReference>
<evidence type="ECO:0000256" key="1">
    <source>
        <dbReference type="ARBA" id="ARBA00001954"/>
    </source>
</evidence>
<reference evidence="8" key="1">
    <citation type="submission" date="2020-12" db="EMBL/GenBank/DDBJ databases">
        <title>Genomic characterization of non-nitrogen-fixing Frankia strains.</title>
        <authorList>
            <person name="Carlos-Shanley C."/>
            <person name="Guerra T."/>
            <person name="Hahn D."/>
        </authorList>
    </citation>
    <scope>NUCLEOTIDE SEQUENCE</scope>
    <source>
        <strain evidence="8">CN6</strain>
    </source>
</reference>
<protein>
    <submittedName>
        <fullName evidence="8">TauD/TfdA family dioxygenase</fullName>
    </submittedName>
</protein>
<evidence type="ECO:0000259" key="7">
    <source>
        <dbReference type="Pfam" id="PF02668"/>
    </source>
</evidence>
<dbReference type="InterPro" id="IPR003819">
    <property type="entry name" value="TauD/TfdA-like"/>
</dbReference>
<feature type="domain" description="TauD/TfdA-like" evidence="7">
    <location>
        <begin position="12"/>
        <end position="277"/>
    </location>
</feature>
<dbReference type="InterPro" id="IPR042098">
    <property type="entry name" value="TauD-like_sf"/>
</dbReference>
<evidence type="ECO:0000256" key="5">
    <source>
        <dbReference type="ARBA" id="ARBA00023002"/>
    </source>
</evidence>
<dbReference type="Proteomes" id="UP000604475">
    <property type="component" value="Unassembled WGS sequence"/>
</dbReference>
<evidence type="ECO:0000256" key="2">
    <source>
        <dbReference type="ARBA" id="ARBA00005896"/>
    </source>
</evidence>
<keyword evidence="3" id="KW-0479">Metal-binding</keyword>
<comment type="caution">
    <text evidence="8">The sequence shown here is derived from an EMBL/GenBank/DDBJ whole genome shotgun (WGS) entry which is preliminary data.</text>
</comment>
<dbReference type="InterPro" id="IPR051323">
    <property type="entry name" value="AtsK-like"/>
</dbReference>
<dbReference type="PANTHER" id="PTHR30468">
    <property type="entry name" value="ALPHA-KETOGLUTARATE-DEPENDENT SULFONATE DIOXYGENASE"/>
    <property type="match status" value="1"/>
</dbReference>
<evidence type="ECO:0000313" key="8">
    <source>
        <dbReference type="EMBL" id="MBL7629594.1"/>
    </source>
</evidence>
<dbReference type="AlphaFoldDB" id="A0A937UN79"/>
<gene>
    <name evidence="8" type="ORF">I7412_20965</name>
</gene>
<keyword evidence="9" id="KW-1185">Reference proteome</keyword>
<comment type="similarity">
    <text evidence="2">Belongs to the TfdA dioxygenase family.</text>
</comment>
<keyword evidence="5" id="KW-0560">Oxidoreductase</keyword>
<evidence type="ECO:0000256" key="4">
    <source>
        <dbReference type="ARBA" id="ARBA00022964"/>
    </source>
</evidence>
<dbReference type="SUPFAM" id="SSF51197">
    <property type="entry name" value="Clavaminate synthase-like"/>
    <property type="match status" value="1"/>
</dbReference>
<accession>A0A937UN79</accession>
<keyword evidence="4 8" id="KW-0223">Dioxygenase</keyword>
<dbReference type="EMBL" id="JAEACQ010000232">
    <property type="protein sequence ID" value="MBL7629594.1"/>
    <property type="molecule type" value="Genomic_DNA"/>
</dbReference>